<feature type="binding site" evidence="8">
    <location>
        <position position="112"/>
    </location>
    <ligand>
        <name>[4Fe-4S] cluster</name>
        <dbReference type="ChEBI" id="CHEBI:49883"/>
        <note>4Fe-4S-S-AdoMet</note>
    </ligand>
</feature>
<organism evidence="10 11">
    <name type="scientific">Methanomicrobium antiquum</name>
    <dbReference type="NCBI Taxonomy" id="487686"/>
    <lineage>
        <taxon>Archaea</taxon>
        <taxon>Methanobacteriati</taxon>
        <taxon>Methanobacteriota</taxon>
        <taxon>Stenosarchaea group</taxon>
        <taxon>Methanomicrobia</taxon>
        <taxon>Methanomicrobiales</taxon>
        <taxon>Methanomicrobiaceae</taxon>
        <taxon>Methanomicrobium</taxon>
    </lineage>
</organism>
<keyword evidence="6" id="KW-0408">Iron</keyword>
<dbReference type="RefSeq" id="WP_278099566.1">
    <property type="nucleotide sequence ID" value="NZ_CP091092.1"/>
</dbReference>
<dbReference type="EMBL" id="CP091092">
    <property type="protein sequence ID" value="WFN36729.1"/>
    <property type="molecule type" value="Genomic_DNA"/>
</dbReference>
<evidence type="ECO:0000256" key="5">
    <source>
        <dbReference type="ARBA" id="ARBA00022898"/>
    </source>
</evidence>
<evidence type="ECO:0000256" key="2">
    <source>
        <dbReference type="ARBA" id="ARBA00022485"/>
    </source>
</evidence>
<gene>
    <name evidence="10" type="ORF">L1994_11435</name>
</gene>
<dbReference type="GO" id="GO:0051539">
    <property type="term" value="F:4 iron, 4 sulfur cluster binding"/>
    <property type="evidence" value="ECO:0007669"/>
    <property type="project" value="UniProtKB-KW"/>
</dbReference>
<sequence>MNDNYRKKGPKILTRTAEITSLPENEIEGVRKTEQQFSFRSNEYYLSLIDWSDENDPIRRIIIPSVDELDERGEFDPSAESANIVVKGIQHKYSPTALMIVSEVCGGVCRYCFRKRIFLDTESEIVEDNHEALDYIRNNPQISNVLLTGGDPLMLKTKQLEHIIEQLREIEHVKIIRIGTRMPAFNPYRILNDPSFIDMIRKYSTKDKRIYMMTHFSHVNELTDVALDAVSELISAGAVFSNQTPILRGVNDNPESLAKLLNKLAEAGVTPYYVFQCRPTKGNFKFSVPVEEALSIIEEAKMHCSGLAKRVRYIMSHKTGKIEILGKDEKFTYMKYHQAADINDYKKFMVFNKNPKAQWLEDYKEPASVSKMI</sequence>
<dbReference type="Pfam" id="PF04055">
    <property type="entry name" value="Radical_SAM"/>
    <property type="match status" value="1"/>
</dbReference>
<evidence type="ECO:0000256" key="4">
    <source>
        <dbReference type="ARBA" id="ARBA00022723"/>
    </source>
</evidence>
<keyword evidence="4 8" id="KW-0479">Metal-binding</keyword>
<dbReference type="Proteomes" id="UP001218895">
    <property type="component" value="Chromosome"/>
</dbReference>
<keyword evidence="2 8" id="KW-0004">4Fe-4S</keyword>
<name>A0AAF0JLJ0_9EURY</name>
<keyword evidence="11" id="KW-1185">Reference proteome</keyword>
<dbReference type="InterPro" id="IPR058240">
    <property type="entry name" value="rSAM_sf"/>
</dbReference>
<dbReference type="SFLD" id="SFLDG01070">
    <property type="entry name" value="PLP-dependent"/>
    <property type="match status" value="1"/>
</dbReference>
<feature type="binding site" evidence="8">
    <location>
        <position position="109"/>
    </location>
    <ligand>
        <name>[4Fe-4S] cluster</name>
        <dbReference type="ChEBI" id="CHEBI:49883"/>
        <note>4Fe-4S-S-AdoMet</note>
    </ligand>
</feature>
<dbReference type="CDD" id="cd01335">
    <property type="entry name" value="Radical_SAM"/>
    <property type="match status" value="1"/>
</dbReference>
<accession>A0AAF0JLJ0</accession>
<dbReference type="InterPro" id="IPR007197">
    <property type="entry name" value="rSAM"/>
</dbReference>
<evidence type="ECO:0000256" key="6">
    <source>
        <dbReference type="ARBA" id="ARBA00023004"/>
    </source>
</evidence>
<dbReference type="AlphaFoldDB" id="A0AAF0JLJ0"/>
<evidence type="ECO:0000256" key="7">
    <source>
        <dbReference type="ARBA" id="ARBA00023014"/>
    </source>
</evidence>
<dbReference type="GO" id="GO:0046872">
    <property type="term" value="F:metal ion binding"/>
    <property type="evidence" value="ECO:0007669"/>
    <property type="project" value="UniProtKB-KW"/>
</dbReference>
<dbReference type="KEGG" id="manq:L1994_11435"/>
<dbReference type="InterPro" id="IPR003739">
    <property type="entry name" value="Lys_aminomutase/Glu_NH3_mut"/>
</dbReference>
<dbReference type="PIRSF" id="PIRSF004911">
    <property type="entry name" value="DUF160"/>
    <property type="match status" value="1"/>
</dbReference>
<feature type="domain" description="Radical SAM core" evidence="9">
    <location>
        <begin position="91"/>
        <end position="307"/>
    </location>
</feature>
<comment type="cofactor">
    <cofactor evidence="1">
        <name>pyridoxal 5'-phosphate</name>
        <dbReference type="ChEBI" id="CHEBI:597326"/>
    </cofactor>
</comment>
<dbReference type="PROSITE" id="PS51918">
    <property type="entry name" value="RADICAL_SAM"/>
    <property type="match status" value="1"/>
</dbReference>
<evidence type="ECO:0000256" key="1">
    <source>
        <dbReference type="ARBA" id="ARBA00001933"/>
    </source>
</evidence>
<dbReference type="NCBIfam" id="TIGR00238">
    <property type="entry name" value="KamA family radical SAM protein"/>
    <property type="match status" value="1"/>
</dbReference>
<dbReference type="PANTHER" id="PTHR30538:SF0">
    <property type="entry name" value="L-LYSINE 2,3-AMINOMUTASE AQ_1632-RELATED"/>
    <property type="match status" value="1"/>
</dbReference>
<keyword evidence="3" id="KW-0949">S-adenosyl-L-methionine</keyword>
<evidence type="ECO:0000259" key="9">
    <source>
        <dbReference type="PROSITE" id="PS51918"/>
    </source>
</evidence>
<protein>
    <submittedName>
        <fullName evidence="10">KamA family radical SAM protein</fullName>
    </submittedName>
</protein>
<keyword evidence="7 8" id="KW-0411">Iron-sulfur</keyword>
<keyword evidence="5" id="KW-0663">Pyridoxal phosphate</keyword>
<evidence type="ECO:0000256" key="8">
    <source>
        <dbReference type="PIRSR" id="PIRSR004911-1"/>
    </source>
</evidence>
<dbReference type="SFLD" id="SFLDS00029">
    <property type="entry name" value="Radical_SAM"/>
    <property type="match status" value="1"/>
</dbReference>
<proteinExistence type="predicted"/>
<dbReference type="InterPro" id="IPR013785">
    <property type="entry name" value="Aldolase_TIM"/>
</dbReference>
<dbReference type="GO" id="GO:0003824">
    <property type="term" value="F:catalytic activity"/>
    <property type="evidence" value="ECO:0007669"/>
    <property type="project" value="InterPro"/>
</dbReference>
<dbReference type="Gene3D" id="3.20.20.70">
    <property type="entry name" value="Aldolase class I"/>
    <property type="match status" value="1"/>
</dbReference>
<dbReference type="SUPFAM" id="SSF102114">
    <property type="entry name" value="Radical SAM enzymes"/>
    <property type="match status" value="1"/>
</dbReference>
<dbReference type="GeneID" id="79951022"/>
<evidence type="ECO:0000256" key="3">
    <source>
        <dbReference type="ARBA" id="ARBA00022691"/>
    </source>
</evidence>
<reference evidence="10" key="1">
    <citation type="submission" date="2022-01" db="EMBL/GenBank/DDBJ databases">
        <title>Complete genome of Methanomicrobium antiquum DSM 21220.</title>
        <authorList>
            <person name="Chen S.-C."/>
            <person name="You Y.-T."/>
            <person name="Zhou Y.-Z."/>
            <person name="Lai M.-C."/>
        </authorList>
    </citation>
    <scope>NUCLEOTIDE SEQUENCE</scope>
    <source>
        <strain evidence="10">DSM 21220</strain>
    </source>
</reference>
<evidence type="ECO:0000313" key="10">
    <source>
        <dbReference type="EMBL" id="WFN36729.1"/>
    </source>
</evidence>
<dbReference type="PANTHER" id="PTHR30538">
    <property type="entry name" value="LYSINE 2,3-AMINOMUTASE-RELATED"/>
    <property type="match status" value="1"/>
</dbReference>
<feature type="binding site" evidence="8">
    <location>
        <position position="105"/>
    </location>
    <ligand>
        <name>[4Fe-4S] cluster</name>
        <dbReference type="ChEBI" id="CHEBI:49883"/>
        <note>4Fe-4S-S-AdoMet</note>
    </ligand>
</feature>
<evidence type="ECO:0000313" key="11">
    <source>
        <dbReference type="Proteomes" id="UP001218895"/>
    </source>
</evidence>